<sequence length="86" mass="10470">MLDWENQNQAQKKRINKPYSFKLSSYFNDLFCQMYNKYIAKLKIIKFNNLNNCFDRLKQKLFQISLFFIAKKLNDSKINYKSAIKK</sequence>
<dbReference type="AlphaFoldDB" id="A0A502ED07"/>
<keyword evidence="2" id="KW-1185">Reference proteome</keyword>
<dbReference type="EMBL" id="RCZH01000018">
    <property type="protein sequence ID" value="TPG34852.1"/>
    <property type="molecule type" value="Genomic_DNA"/>
</dbReference>
<proteinExistence type="predicted"/>
<protein>
    <submittedName>
        <fullName evidence="1">Uncharacterized protein</fullName>
    </submittedName>
</protein>
<gene>
    <name evidence="1" type="ORF">EAH81_22530</name>
</gene>
<evidence type="ECO:0000313" key="1">
    <source>
        <dbReference type="EMBL" id="TPG34852.1"/>
    </source>
</evidence>
<reference evidence="1 2" key="1">
    <citation type="journal article" date="2019" name="Environ. Microbiol.">
        <title>Species interactions and distinct microbial communities in high Arctic permafrost affected cryosols are associated with the CH4 and CO2 gas fluxes.</title>
        <authorList>
            <person name="Altshuler I."/>
            <person name="Hamel J."/>
            <person name="Turney S."/>
            <person name="Magnuson E."/>
            <person name="Levesque R."/>
            <person name="Greer C."/>
            <person name="Whyte L.G."/>
        </authorList>
    </citation>
    <scope>NUCLEOTIDE SEQUENCE [LARGE SCALE GENOMIC DNA]</scope>
    <source>
        <strain evidence="1 2">42</strain>
    </source>
</reference>
<dbReference type="Proteomes" id="UP000319700">
    <property type="component" value="Unassembled WGS sequence"/>
</dbReference>
<comment type="caution">
    <text evidence="1">The sequence shown here is derived from an EMBL/GenBank/DDBJ whole genome shotgun (WGS) entry which is preliminary data.</text>
</comment>
<name>A0A502ED07_9FLAO</name>
<evidence type="ECO:0000313" key="2">
    <source>
        <dbReference type="Proteomes" id="UP000319700"/>
    </source>
</evidence>
<accession>A0A502ED07</accession>
<organism evidence="1 2">
    <name type="scientific">Flavobacterium pectinovorum</name>
    <dbReference type="NCBI Taxonomy" id="29533"/>
    <lineage>
        <taxon>Bacteria</taxon>
        <taxon>Pseudomonadati</taxon>
        <taxon>Bacteroidota</taxon>
        <taxon>Flavobacteriia</taxon>
        <taxon>Flavobacteriales</taxon>
        <taxon>Flavobacteriaceae</taxon>
        <taxon>Flavobacterium</taxon>
    </lineage>
</organism>